<dbReference type="PROSITE" id="PS51666">
    <property type="entry name" value="QLQ"/>
    <property type="match status" value="1"/>
</dbReference>
<dbReference type="GO" id="GO:0005634">
    <property type="term" value="C:nucleus"/>
    <property type="evidence" value="ECO:0007669"/>
    <property type="project" value="UniProtKB-SubCell"/>
</dbReference>
<dbReference type="PANTHER" id="PTHR31602">
    <property type="entry name" value="GROWTH-REGULATING FACTOR 5"/>
    <property type="match status" value="1"/>
</dbReference>
<comment type="caution">
    <text evidence="9">The sequence shown here is derived from an EMBL/GenBank/DDBJ whole genome shotgun (WGS) entry which is preliminary data.</text>
</comment>
<evidence type="ECO:0000256" key="3">
    <source>
        <dbReference type="ARBA" id="ARBA00023242"/>
    </source>
</evidence>
<keyword evidence="5" id="KW-0804">Transcription</keyword>
<reference evidence="9 10" key="1">
    <citation type="submission" date="2023-12" db="EMBL/GenBank/DDBJ databases">
        <title>A high-quality genome assembly for Dillenia turbinata (Dilleniales).</title>
        <authorList>
            <person name="Chanderbali A."/>
        </authorList>
    </citation>
    <scope>NUCLEOTIDE SEQUENCE [LARGE SCALE GENOMIC DNA]</scope>
    <source>
        <strain evidence="9">LSX21</strain>
        <tissue evidence="9">Leaf</tissue>
    </source>
</reference>
<keyword evidence="10" id="KW-1185">Reference proteome</keyword>
<dbReference type="Proteomes" id="UP001370490">
    <property type="component" value="Unassembled WGS sequence"/>
</dbReference>
<accession>A0AAN8UKY6</accession>
<sequence>MMMMSSRNKSPFTPSQWQELEHQALILKYIMSGIPVPSDLIFTLKANLFDSSTLSPHQQQPIGWGCFQMGFGRKADPEPGRCRRTDGKKWRCSKEAFADSKYCERHMHRGKNRSRKPVELPSSSSSSSPSSSSSTTYSTTHRPSLSSSLNYESNAYPFLLSHSSPTSRPPDSDFASQNNNTRHLFLDSASYSDRDYRYFNGVRNVVDERAFFPASDSLTPLAVSPSLVQSKHESFPALHTGYSAFQVQSLSSNSKQQEEYHRSQPQQQQHCFIMGSDFKSVKENREEVNQKPLHHFLGDWNTKNRETWIDFREPKTSFATTQLSISIPVSSPEFLSSNSRISNW</sequence>
<comment type="subcellular location">
    <subcellularLocation>
        <location evidence="1 4 5">Nucleus</location>
    </subcellularLocation>
</comment>
<dbReference type="AlphaFoldDB" id="A0AAN8UKY6"/>
<dbReference type="GO" id="GO:0006355">
    <property type="term" value="P:regulation of DNA-templated transcription"/>
    <property type="evidence" value="ECO:0007669"/>
    <property type="project" value="InterPro"/>
</dbReference>
<evidence type="ECO:0000259" key="8">
    <source>
        <dbReference type="PROSITE" id="PS51667"/>
    </source>
</evidence>
<dbReference type="GO" id="GO:0099402">
    <property type="term" value="P:plant organ development"/>
    <property type="evidence" value="ECO:0007669"/>
    <property type="project" value="UniProtKB-ARBA"/>
</dbReference>
<feature type="domain" description="QLQ" evidence="7">
    <location>
        <begin position="11"/>
        <end position="46"/>
    </location>
</feature>
<dbReference type="PROSITE" id="PS51667">
    <property type="entry name" value="WRC"/>
    <property type="match status" value="1"/>
</dbReference>
<name>A0AAN8UKY6_9MAGN</name>
<evidence type="ECO:0000256" key="2">
    <source>
        <dbReference type="ARBA" id="ARBA00008122"/>
    </source>
</evidence>
<feature type="region of interest" description="Disordered" evidence="6">
    <location>
        <begin position="103"/>
        <end position="146"/>
    </location>
</feature>
<dbReference type="InterPro" id="IPR014978">
    <property type="entry name" value="Gln-Leu-Gln_QLQ"/>
</dbReference>
<organism evidence="9 10">
    <name type="scientific">Dillenia turbinata</name>
    <dbReference type="NCBI Taxonomy" id="194707"/>
    <lineage>
        <taxon>Eukaryota</taxon>
        <taxon>Viridiplantae</taxon>
        <taxon>Streptophyta</taxon>
        <taxon>Embryophyta</taxon>
        <taxon>Tracheophyta</taxon>
        <taxon>Spermatophyta</taxon>
        <taxon>Magnoliopsida</taxon>
        <taxon>eudicotyledons</taxon>
        <taxon>Gunneridae</taxon>
        <taxon>Pentapetalae</taxon>
        <taxon>Dilleniales</taxon>
        <taxon>Dilleniaceae</taxon>
        <taxon>Dillenia</taxon>
    </lineage>
</organism>
<feature type="domain" description="WRC" evidence="8">
    <location>
        <begin position="76"/>
        <end position="120"/>
    </location>
</feature>
<dbReference type="PANTHER" id="PTHR31602:SF46">
    <property type="entry name" value="GROWTH-REGULATING FACTOR 6"/>
    <property type="match status" value="1"/>
</dbReference>
<evidence type="ECO:0000256" key="1">
    <source>
        <dbReference type="ARBA" id="ARBA00004123"/>
    </source>
</evidence>
<dbReference type="Pfam" id="PF08879">
    <property type="entry name" value="WRC"/>
    <property type="match status" value="1"/>
</dbReference>
<feature type="short sequence motif" description="Bipartite nuclear localization signal" evidence="4">
    <location>
        <begin position="109"/>
        <end position="116"/>
    </location>
</feature>
<comment type="function">
    <text evidence="5">Transcription activator.</text>
</comment>
<evidence type="ECO:0000256" key="6">
    <source>
        <dbReference type="SAM" id="MobiDB-lite"/>
    </source>
</evidence>
<feature type="region of interest" description="Disordered" evidence="6">
    <location>
        <begin position="160"/>
        <end position="179"/>
    </location>
</feature>
<dbReference type="InterPro" id="IPR014977">
    <property type="entry name" value="WRC_dom"/>
</dbReference>
<proteinExistence type="inferred from homology"/>
<feature type="compositionally biased region" description="Low complexity" evidence="6">
    <location>
        <begin position="121"/>
        <end position="140"/>
    </location>
</feature>
<dbReference type="InterPro" id="IPR031137">
    <property type="entry name" value="GRF"/>
</dbReference>
<evidence type="ECO:0000256" key="5">
    <source>
        <dbReference type="RuleBase" id="RU367127"/>
    </source>
</evidence>
<comment type="domain">
    <text evidence="5">The QLQ domain and WRC domain may be involved in protein-protein interaction and DNA-binding, respectively.</text>
</comment>
<dbReference type="SMART" id="SM00951">
    <property type="entry name" value="QLQ"/>
    <property type="match status" value="1"/>
</dbReference>
<evidence type="ECO:0000259" key="7">
    <source>
        <dbReference type="PROSITE" id="PS51666"/>
    </source>
</evidence>
<dbReference type="EMBL" id="JBAMMX010000025">
    <property type="protein sequence ID" value="KAK6914689.1"/>
    <property type="molecule type" value="Genomic_DNA"/>
</dbReference>
<dbReference type="GO" id="GO:0005524">
    <property type="term" value="F:ATP binding"/>
    <property type="evidence" value="ECO:0007669"/>
    <property type="project" value="UniProtKB-UniRule"/>
</dbReference>
<dbReference type="Pfam" id="PF08880">
    <property type="entry name" value="QLQ"/>
    <property type="match status" value="1"/>
</dbReference>
<evidence type="ECO:0000256" key="4">
    <source>
        <dbReference type="PROSITE-ProRule" id="PRU01002"/>
    </source>
</evidence>
<keyword evidence="5" id="KW-0010">Activator</keyword>
<gene>
    <name evidence="9" type="ORF">RJ641_019806</name>
</gene>
<feature type="short sequence motif" description="Bipartite nuclear localization signal" evidence="4">
    <location>
        <begin position="81"/>
        <end position="91"/>
    </location>
</feature>
<feature type="compositionally biased region" description="Basic residues" evidence="6">
    <location>
        <begin position="106"/>
        <end position="115"/>
    </location>
</feature>
<evidence type="ECO:0000313" key="9">
    <source>
        <dbReference type="EMBL" id="KAK6914689.1"/>
    </source>
</evidence>
<protein>
    <recommendedName>
        <fullName evidence="5">Growth-regulating factor</fullName>
    </recommendedName>
</protein>
<keyword evidence="5" id="KW-0805">Transcription regulation</keyword>
<dbReference type="GO" id="GO:0006351">
    <property type="term" value="P:DNA-templated transcription"/>
    <property type="evidence" value="ECO:0007669"/>
    <property type="project" value="UniProtKB-UniRule"/>
</dbReference>
<comment type="similarity">
    <text evidence="2 5">Belongs to the GRF family.</text>
</comment>
<evidence type="ECO:0000313" key="10">
    <source>
        <dbReference type="Proteomes" id="UP001370490"/>
    </source>
</evidence>
<keyword evidence="3 4" id="KW-0539">Nucleus</keyword>